<proteinExistence type="predicted"/>
<reference evidence="1" key="2">
    <citation type="journal article" date="2022" name="New Phytol.">
        <title>Evolutionary transition to the ectomycorrhizal habit in the genomes of a hyperdiverse lineage of mushroom-forming fungi.</title>
        <authorList>
            <person name="Looney B."/>
            <person name="Miyauchi S."/>
            <person name="Morin E."/>
            <person name="Drula E."/>
            <person name="Courty P.E."/>
            <person name="Kohler A."/>
            <person name="Kuo A."/>
            <person name="LaButti K."/>
            <person name="Pangilinan J."/>
            <person name="Lipzen A."/>
            <person name="Riley R."/>
            <person name="Andreopoulos W."/>
            <person name="He G."/>
            <person name="Johnson J."/>
            <person name="Nolan M."/>
            <person name="Tritt A."/>
            <person name="Barry K.W."/>
            <person name="Grigoriev I.V."/>
            <person name="Nagy L.G."/>
            <person name="Hibbett D."/>
            <person name="Henrissat B."/>
            <person name="Matheny P.B."/>
            <person name="Labbe J."/>
            <person name="Martin F.M."/>
        </authorList>
    </citation>
    <scope>NUCLEOTIDE SEQUENCE</scope>
    <source>
        <strain evidence="1">HHB10654</strain>
    </source>
</reference>
<protein>
    <submittedName>
        <fullName evidence="1">Uncharacterized protein</fullName>
    </submittedName>
</protein>
<organism evidence="1 2">
    <name type="scientific">Artomyces pyxidatus</name>
    <dbReference type="NCBI Taxonomy" id="48021"/>
    <lineage>
        <taxon>Eukaryota</taxon>
        <taxon>Fungi</taxon>
        <taxon>Dikarya</taxon>
        <taxon>Basidiomycota</taxon>
        <taxon>Agaricomycotina</taxon>
        <taxon>Agaricomycetes</taxon>
        <taxon>Russulales</taxon>
        <taxon>Auriscalpiaceae</taxon>
        <taxon>Artomyces</taxon>
    </lineage>
</organism>
<name>A0ACB8SNE6_9AGAM</name>
<evidence type="ECO:0000313" key="1">
    <source>
        <dbReference type="EMBL" id="KAI0057899.1"/>
    </source>
</evidence>
<reference evidence="1" key="1">
    <citation type="submission" date="2021-03" db="EMBL/GenBank/DDBJ databases">
        <authorList>
            <consortium name="DOE Joint Genome Institute"/>
            <person name="Ahrendt S."/>
            <person name="Looney B.P."/>
            <person name="Miyauchi S."/>
            <person name="Morin E."/>
            <person name="Drula E."/>
            <person name="Courty P.E."/>
            <person name="Chicoki N."/>
            <person name="Fauchery L."/>
            <person name="Kohler A."/>
            <person name="Kuo A."/>
            <person name="Labutti K."/>
            <person name="Pangilinan J."/>
            <person name="Lipzen A."/>
            <person name="Riley R."/>
            <person name="Andreopoulos W."/>
            <person name="He G."/>
            <person name="Johnson J."/>
            <person name="Barry K.W."/>
            <person name="Grigoriev I.V."/>
            <person name="Nagy L."/>
            <person name="Hibbett D."/>
            <person name="Henrissat B."/>
            <person name="Matheny P.B."/>
            <person name="Labbe J."/>
            <person name="Martin F."/>
        </authorList>
    </citation>
    <scope>NUCLEOTIDE SEQUENCE</scope>
    <source>
        <strain evidence="1">HHB10654</strain>
    </source>
</reference>
<gene>
    <name evidence="1" type="ORF">BV25DRAFT_1902454</name>
</gene>
<dbReference type="EMBL" id="MU277241">
    <property type="protein sequence ID" value="KAI0057899.1"/>
    <property type="molecule type" value="Genomic_DNA"/>
</dbReference>
<comment type="caution">
    <text evidence="1">The sequence shown here is derived from an EMBL/GenBank/DDBJ whole genome shotgun (WGS) entry which is preliminary data.</text>
</comment>
<accession>A0ACB8SNE6</accession>
<sequence>MDATTLRLLSRAQLQKLAVKCHIKANAKSEKIIAQLVAAHPVPFLDAPKPNNSNSRRSRAPSRESSHTVMIQEKRTIRGKVATPSESTPVPVKIRRRSGRIAKVQAERYTDDIQVKREWIIEGNQEAEGKTSVPSVGARADSPSAALRAQSGRASEGLLTVPSTSGEVDTQATVVPASPVPSPSPGVHHPSGVPGPSRQEPNTAPEPDASASDTPPTSLPPTQVLLEGAALTAAVDDLISTVAARLEPQPSGPAPSVGPAKEDVRQIMRRLSKMVNNKATHEAIDRLETLVRGVEAVLDDGVEAISYVQWVRVGIEERVLKPWKPKSEDAEQFAERIASSGAWIPGGKGKSVAGSKKRRTREDDSETPDVFGGGKAEGKRPEKRPRSARAFGGEAQ</sequence>
<keyword evidence="2" id="KW-1185">Reference proteome</keyword>
<evidence type="ECO:0000313" key="2">
    <source>
        <dbReference type="Proteomes" id="UP000814140"/>
    </source>
</evidence>
<dbReference type="Proteomes" id="UP000814140">
    <property type="component" value="Unassembled WGS sequence"/>
</dbReference>